<dbReference type="EMBL" id="AP009493">
    <property type="protein sequence ID" value="BAG19023.1"/>
    <property type="molecule type" value="Genomic_DNA"/>
</dbReference>
<dbReference type="EC" id="2.7.11.1" evidence="1"/>
<evidence type="ECO:0000259" key="9">
    <source>
        <dbReference type="PROSITE" id="PS50011"/>
    </source>
</evidence>
<sequence length="619" mass="65038">MSAEAPSGRVIDGRFTLVERLGSGGMGMVWRARDEALHRDVALKEVRPPDPALAEYDPEGARTLRARVLREARALARVDHPNVVTVHHIVDPGEDGYPWIVMELVAGSSLHDRLAHGPMEPAEAAELGRGILAALRAAHATGIQHRDVKPANVLLRPDGRPVLTDFGIAAIRESTSLTATGALIGSPDYIAPERIRGTEGDPSSDLWSLGMMLYVAVEGRHPLRRATTLATLAAVLDEEVPPPTRAGSLAPVLNALLTRDIAARPDAEALDRLLAGAARPGASPAPTPTEPVRDRPASAWPGSVHSTPTQTAATPPPRPGPAPRSVPTPPSPGSDRTGGSFAPPSTGPQDRVPTGYGFPPPAAATSAPGGTPYRQPAPGADGAPHERRRRVERRAWRISAASSVVSAVVIAGAVLWTADPFSFRGSEGDDRPRDRASAPQASAPAPAPVADDAGGSADTGGSEEEAPEAVDLLTPDGARSAIKAMKPLMGGTKVTDFTLYGEHASAEAPLKSNAALYDRFSYRDGRAENDDMGGTLTPGSTTIDLDSVDWDALPALLKSAEKTLNVDEPESRYVIVDPSSPFHGDRPVLRVYVSDSHGGAFLTAELDGRVIERNPRPKG</sequence>
<feature type="compositionally biased region" description="Low complexity" evidence="8">
    <location>
        <begin position="363"/>
        <end position="372"/>
    </location>
</feature>
<keyword evidence="3" id="KW-0808">Transferase</keyword>
<dbReference type="InterPro" id="IPR017441">
    <property type="entry name" value="Protein_kinase_ATP_BS"/>
</dbReference>
<dbReference type="PROSITE" id="PS00108">
    <property type="entry name" value="PROTEIN_KINASE_ST"/>
    <property type="match status" value="1"/>
</dbReference>
<dbReference type="SUPFAM" id="SSF56112">
    <property type="entry name" value="Protein kinase-like (PK-like)"/>
    <property type="match status" value="1"/>
</dbReference>
<evidence type="ECO:0000256" key="5">
    <source>
        <dbReference type="ARBA" id="ARBA00022777"/>
    </source>
</evidence>
<keyword evidence="5 10" id="KW-0418">Kinase</keyword>
<evidence type="ECO:0000313" key="11">
    <source>
        <dbReference type="Proteomes" id="UP000001685"/>
    </source>
</evidence>
<feature type="region of interest" description="Disordered" evidence="8">
    <location>
        <begin position="277"/>
        <end position="391"/>
    </location>
</feature>
<dbReference type="GO" id="GO:0004674">
    <property type="term" value="F:protein serine/threonine kinase activity"/>
    <property type="evidence" value="ECO:0007669"/>
    <property type="project" value="UniProtKB-KW"/>
</dbReference>
<dbReference type="CDD" id="cd14014">
    <property type="entry name" value="STKc_PknB_like"/>
    <property type="match status" value="1"/>
</dbReference>
<feature type="compositionally biased region" description="Pro residues" evidence="8">
    <location>
        <begin position="314"/>
        <end position="332"/>
    </location>
</feature>
<dbReference type="Proteomes" id="UP000001685">
    <property type="component" value="Chromosome"/>
</dbReference>
<dbReference type="PANTHER" id="PTHR43289:SF6">
    <property type="entry name" value="SERINE_THREONINE-PROTEIN KINASE NEKL-3"/>
    <property type="match status" value="1"/>
</dbReference>
<name>B1W0D4_STRGG</name>
<keyword evidence="6 7" id="KW-0067">ATP-binding</keyword>
<feature type="binding site" evidence="7">
    <location>
        <position position="44"/>
    </location>
    <ligand>
        <name>ATP</name>
        <dbReference type="ChEBI" id="CHEBI:30616"/>
    </ligand>
</feature>
<dbReference type="AlphaFoldDB" id="B1W0D4"/>
<evidence type="ECO:0000256" key="6">
    <source>
        <dbReference type="ARBA" id="ARBA00022840"/>
    </source>
</evidence>
<dbReference type="PROSITE" id="PS00107">
    <property type="entry name" value="PROTEIN_KINASE_ATP"/>
    <property type="match status" value="1"/>
</dbReference>
<feature type="compositionally biased region" description="Low complexity" evidence="8">
    <location>
        <begin position="437"/>
        <end position="460"/>
    </location>
</feature>
<dbReference type="Pfam" id="PF00069">
    <property type="entry name" value="Pkinase"/>
    <property type="match status" value="1"/>
</dbReference>
<dbReference type="Gene3D" id="1.10.510.10">
    <property type="entry name" value="Transferase(Phosphotransferase) domain 1"/>
    <property type="match status" value="1"/>
</dbReference>
<organism evidence="10 11">
    <name type="scientific">Streptomyces griseus subsp. griseus (strain JCM 4626 / CBS 651.72 / NBRC 13350 / KCC S-0626 / ISP 5235)</name>
    <dbReference type="NCBI Taxonomy" id="455632"/>
    <lineage>
        <taxon>Bacteria</taxon>
        <taxon>Bacillati</taxon>
        <taxon>Actinomycetota</taxon>
        <taxon>Actinomycetes</taxon>
        <taxon>Kitasatosporales</taxon>
        <taxon>Streptomycetaceae</taxon>
        <taxon>Streptomyces</taxon>
    </lineage>
</organism>
<dbReference type="InterPro" id="IPR000719">
    <property type="entry name" value="Prot_kinase_dom"/>
</dbReference>
<feature type="compositionally biased region" description="Basic and acidic residues" evidence="8">
    <location>
        <begin position="426"/>
        <end position="436"/>
    </location>
</feature>
<evidence type="ECO:0000256" key="3">
    <source>
        <dbReference type="ARBA" id="ARBA00022679"/>
    </source>
</evidence>
<evidence type="ECO:0000256" key="4">
    <source>
        <dbReference type="ARBA" id="ARBA00022741"/>
    </source>
</evidence>
<dbReference type="HOGENOM" id="CLU_000288_63_44_11"/>
<protein>
    <recommendedName>
        <fullName evidence="1">non-specific serine/threonine protein kinase</fullName>
        <ecNumber evidence="1">2.7.11.1</ecNumber>
    </recommendedName>
</protein>
<proteinExistence type="predicted"/>
<dbReference type="eggNOG" id="COG0515">
    <property type="taxonomic scope" value="Bacteria"/>
</dbReference>
<dbReference type="Gene3D" id="3.30.200.20">
    <property type="entry name" value="Phosphorylase Kinase, domain 1"/>
    <property type="match status" value="1"/>
</dbReference>
<evidence type="ECO:0000256" key="7">
    <source>
        <dbReference type="PROSITE-ProRule" id="PRU10141"/>
    </source>
</evidence>
<dbReference type="PROSITE" id="PS50011">
    <property type="entry name" value="PROTEIN_KINASE_DOM"/>
    <property type="match status" value="1"/>
</dbReference>
<evidence type="ECO:0000256" key="1">
    <source>
        <dbReference type="ARBA" id="ARBA00012513"/>
    </source>
</evidence>
<dbReference type="InterPro" id="IPR008271">
    <property type="entry name" value="Ser/Thr_kinase_AS"/>
</dbReference>
<feature type="domain" description="Protein kinase" evidence="9">
    <location>
        <begin position="15"/>
        <end position="274"/>
    </location>
</feature>
<keyword evidence="4 7" id="KW-0547">Nucleotide-binding</keyword>
<gene>
    <name evidence="10" type="ordered locus">SGR_2194</name>
</gene>
<reference evidence="11" key="1">
    <citation type="journal article" date="2008" name="J. Bacteriol.">
        <title>Genome sequence of the streptomycin-producing microorganism Streptomyces griseus IFO 13350.</title>
        <authorList>
            <person name="Ohnishi Y."/>
            <person name="Ishikawa J."/>
            <person name="Hara H."/>
            <person name="Suzuki H."/>
            <person name="Ikenoya M."/>
            <person name="Ikeda H."/>
            <person name="Yamashita A."/>
            <person name="Hattori M."/>
            <person name="Horinouchi S."/>
        </authorList>
    </citation>
    <scope>NUCLEOTIDE SEQUENCE [LARGE SCALE GENOMIC DNA]</scope>
    <source>
        <strain evidence="11">JCM 4626 / NBRC 13350</strain>
    </source>
</reference>
<accession>B1W0D4</accession>
<dbReference type="PANTHER" id="PTHR43289">
    <property type="entry name" value="MITOGEN-ACTIVATED PROTEIN KINASE KINASE KINASE 20-RELATED"/>
    <property type="match status" value="1"/>
</dbReference>
<dbReference type="InterPro" id="IPR011009">
    <property type="entry name" value="Kinase-like_dom_sf"/>
</dbReference>
<dbReference type="RefSeq" id="WP_012379038.1">
    <property type="nucleotide sequence ID" value="NC_010572.1"/>
</dbReference>
<evidence type="ECO:0000256" key="8">
    <source>
        <dbReference type="SAM" id="MobiDB-lite"/>
    </source>
</evidence>
<feature type="region of interest" description="Disordered" evidence="8">
    <location>
        <begin position="420"/>
        <end position="468"/>
    </location>
</feature>
<dbReference type="KEGG" id="sgr:SGR_2194"/>
<evidence type="ECO:0000256" key="2">
    <source>
        <dbReference type="ARBA" id="ARBA00022527"/>
    </source>
</evidence>
<keyword evidence="2 10" id="KW-0723">Serine/threonine-protein kinase</keyword>
<evidence type="ECO:0000313" key="10">
    <source>
        <dbReference type="EMBL" id="BAG19023.1"/>
    </source>
</evidence>
<dbReference type="SMART" id="SM00220">
    <property type="entry name" value="S_TKc"/>
    <property type="match status" value="1"/>
</dbReference>
<dbReference type="GO" id="GO:0005524">
    <property type="term" value="F:ATP binding"/>
    <property type="evidence" value="ECO:0007669"/>
    <property type="project" value="UniProtKB-UniRule"/>
</dbReference>